<feature type="transmembrane region" description="Helical" evidence="1">
    <location>
        <begin position="137"/>
        <end position="159"/>
    </location>
</feature>
<dbReference type="InterPro" id="IPR003675">
    <property type="entry name" value="Rce1/LyrA-like_dom"/>
</dbReference>
<keyword evidence="1" id="KW-1133">Transmembrane helix</keyword>
<feature type="transmembrane region" description="Helical" evidence="1">
    <location>
        <begin position="26"/>
        <end position="54"/>
    </location>
</feature>
<feature type="non-terminal residue" evidence="3">
    <location>
        <position position="1"/>
    </location>
</feature>
<evidence type="ECO:0000256" key="1">
    <source>
        <dbReference type="SAM" id="Phobius"/>
    </source>
</evidence>
<dbReference type="AlphaFoldDB" id="A0A3B1DVA6"/>
<keyword evidence="1" id="KW-0472">Membrane</keyword>
<organism evidence="3">
    <name type="scientific">hydrothermal vent metagenome</name>
    <dbReference type="NCBI Taxonomy" id="652676"/>
    <lineage>
        <taxon>unclassified sequences</taxon>
        <taxon>metagenomes</taxon>
        <taxon>ecological metagenomes</taxon>
    </lineage>
</organism>
<evidence type="ECO:0000313" key="3">
    <source>
        <dbReference type="EMBL" id="VAX40008.1"/>
    </source>
</evidence>
<dbReference type="GO" id="GO:0004175">
    <property type="term" value="F:endopeptidase activity"/>
    <property type="evidence" value="ECO:0007669"/>
    <property type="project" value="UniProtKB-ARBA"/>
</dbReference>
<name>A0A3B1DVA6_9ZZZZ</name>
<gene>
    <name evidence="3" type="ORF">MNBD_PLANCTO02-3292</name>
</gene>
<dbReference type="InterPro" id="IPR052710">
    <property type="entry name" value="CAAX_protease"/>
</dbReference>
<feature type="transmembrane region" description="Helical" evidence="1">
    <location>
        <begin position="74"/>
        <end position="94"/>
    </location>
</feature>
<dbReference type="PANTHER" id="PTHR36435:SF1">
    <property type="entry name" value="CAAX AMINO TERMINAL PROTEASE FAMILY PROTEIN"/>
    <property type="match status" value="1"/>
</dbReference>
<dbReference type="PANTHER" id="PTHR36435">
    <property type="entry name" value="SLR1288 PROTEIN"/>
    <property type="match status" value="1"/>
</dbReference>
<evidence type="ECO:0000259" key="2">
    <source>
        <dbReference type="Pfam" id="PF02517"/>
    </source>
</evidence>
<proteinExistence type="predicted"/>
<dbReference type="EMBL" id="UOGL01000393">
    <property type="protein sequence ID" value="VAX40008.1"/>
    <property type="molecule type" value="Genomic_DNA"/>
</dbReference>
<dbReference type="GO" id="GO:0080120">
    <property type="term" value="P:CAAX-box protein maturation"/>
    <property type="evidence" value="ECO:0007669"/>
    <property type="project" value="UniProtKB-ARBA"/>
</dbReference>
<feature type="transmembrane region" description="Helical" evidence="1">
    <location>
        <begin position="106"/>
        <end position="125"/>
    </location>
</feature>
<feature type="domain" description="CAAX prenyl protease 2/Lysostaphin resistance protein A-like" evidence="2">
    <location>
        <begin position="74"/>
        <end position="161"/>
    </location>
</feature>
<dbReference type="Pfam" id="PF02517">
    <property type="entry name" value="Rce1-like"/>
    <property type="match status" value="1"/>
</dbReference>
<reference evidence="3" key="1">
    <citation type="submission" date="2018-06" db="EMBL/GenBank/DDBJ databases">
        <authorList>
            <person name="Zhirakovskaya E."/>
        </authorList>
    </citation>
    <scope>NUCLEOTIDE SEQUENCE</scope>
</reference>
<sequence length="232" mass="26235">AIPALILGMLFTTSVRRTFRLNFPPLSVWVIAALLALTLHPVSVVLLGQIQGFFPQLPESVTQQFAQLLDPNLSFWKAIFVIAITPAICEELAFRGFILSGFNQTGRYGIAILLSSLLFGLFHMIPIQVFNASVLGLVLGLIAIRGNSLFPCILFHIIYNSLNVIRSRVTPQNFPVSGWKEKFFTYQYHIINGTEQAELKYNFPLLLLCLLIAIPLLYRLLIWKSPEEEWDE</sequence>
<keyword evidence="1" id="KW-0812">Transmembrane</keyword>
<feature type="transmembrane region" description="Helical" evidence="1">
    <location>
        <begin position="203"/>
        <end position="222"/>
    </location>
</feature>
<accession>A0A3B1DVA6</accession>
<protein>
    <recommendedName>
        <fullName evidence="2">CAAX prenyl protease 2/Lysostaphin resistance protein A-like domain-containing protein</fullName>
    </recommendedName>
</protein>